<evidence type="ECO:0000313" key="3">
    <source>
        <dbReference type="Proteomes" id="UP000318667"/>
    </source>
</evidence>
<protein>
    <submittedName>
        <fullName evidence="2">Uncharacterized protein</fullName>
    </submittedName>
</protein>
<evidence type="ECO:0000256" key="1">
    <source>
        <dbReference type="SAM" id="Phobius"/>
    </source>
</evidence>
<keyword evidence="1" id="KW-1133">Transmembrane helix</keyword>
<dbReference type="EMBL" id="VLKI01000001">
    <property type="protein sequence ID" value="TWH91029.1"/>
    <property type="molecule type" value="Genomic_DNA"/>
</dbReference>
<gene>
    <name evidence="2" type="ORF">IQ19_00479</name>
</gene>
<keyword evidence="1" id="KW-0812">Transmembrane</keyword>
<proteinExistence type="predicted"/>
<comment type="caution">
    <text evidence="2">The sequence shown here is derived from an EMBL/GenBank/DDBJ whole genome shotgun (WGS) entry which is preliminary data.</text>
</comment>
<dbReference type="Proteomes" id="UP000318667">
    <property type="component" value="Unassembled WGS sequence"/>
</dbReference>
<dbReference type="AlphaFoldDB" id="A0A562K6H6"/>
<sequence>MHILGSLFLFLIVLKHPLVEEEVFFNSLVAFSYTSLLVHLVQGYYLISLLVHLHIYRL</sequence>
<accession>A0A562K6H6</accession>
<name>A0A562K6H6_9BACI</name>
<evidence type="ECO:0000313" key="2">
    <source>
        <dbReference type="EMBL" id="TWH91029.1"/>
    </source>
</evidence>
<keyword evidence="1" id="KW-0472">Membrane</keyword>
<feature type="transmembrane region" description="Helical" evidence="1">
    <location>
        <begin position="36"/>
        <end position="56"/>
    </location>
</feature>
<reference evidence="2 3" key="1">
    <citation type="journal article" date="2015" name="Stand. Genomic Sci.">
        <title>Genomic Encyclopedia of Bacterial and Archaeal Type Strains, Phase III: the genomes of soil and plant-associated and newly described type strains.</title>
        <authorList>
            <person name="Whitman W.B."/>
            <person name="Woyke T."/>
            <person name="Klenk H.P."/>
            <person name="Zhou Y."/>
            <person name="Lilburn T.G."/>
            <person name="Beck B.J."/>
            <person name="De Vos P."/>
            <person name="Vandamme P."/>
            <person name="Eisen J.A."/>
            <person name="Garrity G."/>
            <person name="Hugenholtz P."/>
            <person name="Kyrpides N.C."/>
        </authorList>
    </citation>
    <scope>NUCLEOTIDE SEQUENCE [LARGE SCALE GENOMIC DNA]</scope>
    <source>
        <strain evidence="2 3">CGMCC 1.10115</strain>
    </source>
</reference>
<organism evidence="2 3">
    <name type="scientific">Cytobacillus oceanisediminis</name>
    <dbReference type="NCBI Taxonomy" id="665099"/>
    <lineage>
        <taxon>Bacteria</taxon>
        <taxon>Bacillati</taxon>
        <taxon>Bacillota</taxon>
        <taxon>Bacilli</taxon>
        <taxon>Bacillales</taxon>
        <taxon>Bacillaceae</taxon>
        <taxon>Cytobacillus</taxon>
    </lineage>
</organism>
<keyword evidence="3" id="KW-1185">Reference proteome</keyword>